<keyword evidence="5" id="KW-0234">DNA repair</keyword>
<dbReference type="Gene3D" id="1.10.10.10">
    <property type="entry name" value="Winged helix-like DNA-binding domain superfamily/Winged helix DNA-binding domain"/>
    <property type="match status" value="1"/>
</dbReference>
<evidence type="ECO:0000256" key="5">
    <source>
        <dbReference type="ARBA" id="ARBA00023204"/>
    </source>
</evidence>
<keyword evidence="3 8" id="KW-0808">Transferase</keyword>
<keyword evidence="2 8" id="KW-0489">Methyltransferase</keyword>
<evidence type="ECO:0000313" key="8">
    <source>
        <dbReference type="EMBL" id="CAA9411129.1"/>
    </source>
</evidence>
<dbReference type="PANTHER" id="PTHR10815">
    <property type="entry name" value="METHYLATED-DNA--PROTEIN-CYSTEINE METHYLTRANSFERASE"/>
    <property type="match status" value="1"/>
</dbReference>
<dbReference type="AlphaFoldDB" id="A0A6J4PAX6"/>
<name>A0A6J4PAX6_9BACT</name>
<evidence type="ECO:0000256" key="3">
    <source>
        <dbReference type="ARBA" id="ARBA00022679"/>
    </source>
</evidence>
<dbReference type="GO" id="GO:0003908">
    <property type="term" value="F:methylated-DNA-[protein]-cysteine S-methyltransferase activity"/>
    <property type="evidence" value="ECO:0007669"/>
    <property type="project" value="UniProtKB-EC"/>
</dbReference>
<dbReference type="PANTHER" id="PTHR10815:SF13">
    <property type="entry name" value="METHYLATED-DNA--PROTEIN-CYSTEINE METHYLTRANSFERASE"/>
    <property type="match status" value="1"/>
</dbReference>
<evidence type="ECO:0000256" key="2">
    <source>
        <dbReference type="ARBA" id="ARBA00022603"/>
    </source>
</evidence>
<dbReference type="NCBIfam" id="TIGR00589">
    <property type="entry name" value="ogt"/>
    <property type="match status" value="1"/>
</dbReference>
<accession>A0A6J4PAX6</accession>
<dbReference type="EMBL" id="CADCUQ010000519">
    <property type="protein sequence ID" value="CAA9411129.1"/>
    <property type="molecule type" value="Genomic_DNA"/>
</dbReference>
<reference evidence="8" key="1">
    <citation type="submission" date="2020-02" db="EMBL/GenBank/DDBJ databases">
        <authorList>
            <person name="Meier V. D."/>
        </authorList>
    </citation>
    <scope>NUCLEOTIDE SEQUENCE</scope>
    <source>
        <strain evidence="8">AVDCRST_MAG64</strain>
    </source>
</reference>
<gene>
    <name evidence="8" type="ORF">AVDCRST_MAG64-2325</name>
</gene>
<dbReference type="GO" id="GO:0006281">
    <property type="term" value="P:DNA repair"/>
    <property type="evidence" value="ECO:0007669"/>
    <property type="project" value="UniProtKB-KW"/>
</dbReference>
<dbReference type="InterPro" id="IPR014048">
    <property type="entry name" value="MethylDNA_cys_MeTrfase_DNA-bd"/>
</dbReference>
<dbReference type="Pfam" id="PF01035">
    <property type="entry name" value="DNA_binding_1"/>
    <property type="match status" value="1"/>
</dbReference>
<comment type="catalytic activity">
    <reaction evidence="1">
        <text>a 4-O-methyl-thymidine in DNA + L-cysteinyl-[protein] = a thymidine in DNA + S-methyl-L-cysteinyl-[protein]</text>
        <dbReference type="Rhea" id="RHEA:53428"/>
        <dbReference type="Rhea" id="RHEA-COMP:10131"/>
        <dbReference type="Rhea" id="RHEA-COMP:10132"/>
        <dbReference type="Rhea" id="RHEA-COMP:13555"/>
        <dbReference type="Rhea" id="RHEA-COMP:13556"/>
        <dbReference type="ChEBI" id="CHEBI:29950"/>
        <dbReference type="ChEBI" id="CHEBI:82612"/>
        <dbReference type="ChEBI" id="CHEBI:137386"/>
        <dbReference type="ChEBI" id="CHEBI:137387"/>
        <dbReference type="EC" id="2.1.1.63"/>
    </reaction>
</comment>
<evidence type="ECO:0000259" key="7">
    <source>
        <dbReference type="Pfam" id="PF01035"/>
    </source>
</evidence>
<sequence>MATDPKLEAEIRSGRLRPGMTFNQRVWALTARIPAGKVVTYADLAAALGSKGYRAVGNALNRNPYAPGVPCHRVVGSDGRLTGFAGGLPMKEQLLTGEGVPVQRGRADLSCRHCLDSAG</sequence>
<dbReference type="SUPFAM" id="SSF46767">
    <property type="entry name" value="Methylated DNA-protein cysteine methyltransferase, C-terminal domain"/>
    <property type="match status" value="1"/>
</dbReference>
<proteinExistence type="predicted"/>
<dbReference type="InterPro" id="IPR036388">
    <property type="entry name" value="WH-like_DNA-bd_sf"/>
</dbReference>
<dbReference type="CDD" id="cd06445">
    <property type="entry name" value="ATase"/>
    <property type="match status" value="1"/>
</dbReference>
<protein>
    <submittedName>
        <fullName evidence="8">Methylated-DNA--protein-cysteine methyltransferase</fullName>
        <ecNumber evidence="8">2.1.1.63</ecNumber>
    </submittedName>
</protein>
<comment type="catalytic activity">
    <reaction evidence="6">
        <text>a 6-O-methyl-2'-deoxyguanosine in DNA + L-cysteinyl-[protein] = S-methyl-L-cysteinyl-[protein] + a 2'-deoxyguanosine in DNA</text>
        <dbReference type="Rhea" id="RHEA:24000"/>
        <dbReference type="Rhea" id="RHEA-COMP:10131"/>
        <dbReference type="Rhea" id="RHEA-COMP:10132"/>
        <dbReference type="Rhea" id="RHEA-COMP:11367"/>
        <dbReference type="Rhea" id="RHEA-COMP:11368"/>
        <dbReference type="ChEBI" id="CHEBI:29950"/>
        <dbReference type="ChEBI" id="CHEBI:82612"/>
        <dbReference type="ChEBI" id="CHEBI:85445"/>
        <dbReference type="ChEBI" id="CHEBI:85448"/>
        <dbReference type="EC" id="2.1.1.63"/>
    </reaction>
</comment>
<dbReference type="InterPro" id="IPR036217">
    <property type="entry name" value="MethylDNA_cys_MeTrfase_DNAb"/>
</dbReference>
<feature type="domain" description="Methylated-DNA-[protein]-cysteine S-methyltransferase DNA binding" evidence="7">
    <location>
        <begin position="22"/>
        <end position="100"/>
    </location>
</feature>
<evidence type="ECO:0000256" key="1">
    <source>
        <dbReference type="ARBA" id="ARBA00001286"/>
    </source>
</evidence>
<organism evidence="8">
    <name type="scientific">uncultured Phycisphaerae bacterium</name>
    <dbReference type="NCBI Taxonomy" id="904963"/>
    <lineage>
        <taxon>Bacteria</taxon>
        <taxon>Pseudomonadati</taxon>
        <taxon>Planctomycetota</taxon>
        <taxon>Phycisphaerae</taxon>
        <taxon>environmental samples</taxon>
    </lineage>
</organism>
<dbReference type="InterPro" id="IPR001497">
    <property type="entry name" value="MethylDNA_cys_MeTrfase_AS"/>
</dbReference>
<evidence type="ECO:0000256" key="6">
    <source>
        <dbReference type="ARBA" id="ARBA00049348"/>
    </source>
</evidence>
<evidence type="ECO:0000256" key="4">
    <source>
        <dbReference type="ARBA" id="ARBA00022763"/>
    </source>
</evidence>
<keyword evidence="4" id="KW-0227">DNA damage</keyword>
<dbReference type="GO" id="GO:0032259">
    <property type="term" value="P:methylation"/>
    <property type="evidence" value="ECO:0007669"/>
    <property type="project" value="UniProtKB-KW"/>
</dbReference>
<dbReference type="EC" id="2.1.1.63" evidence="8"/>
<dbReference type="PROSITE" id="PS00374">
    <property type="entry name" value="MGMT"/>
    <property type="match status" value="1"/>
</dbReference>